<dbReference type="EMBL" id="ML976847">
    <property type="protein sequence ID" value="KAF1963917.1"/>
    <property type="molecule type" value="Genomic_DNA"/>
</dbReference>
<proteinExistence type="predicted"/>
<organism evidence="11 12">
    <name type="scientific">Bimuria novae-zelandiae CBS 107.79</name>
    <dbReference type="NCBI Taxonomy" id="1447943"/>
    <lineage>
        <taxon>Eukaryota</taxon>
        <taxon>Fungi</taxon>
        <taxon>Dikarya</taxon>
        <taxon>Ascomycota</taxon>
        <taxon>Pezizomycotina</taxon>
        <taxon>Dothideomycetes</taxon>
        <taxon>Pleosporomycetidae</taxon>
        <taxon>Pleosporales</taxon>
        <taxon>Massarineae</taxon>
        <taxon>Didymosphaeriaceae</taxon>
        <taxon>Bimuria</taxon>
    </lineage>
</organism>
<dbReference type="AlphaFoldDB" id="A0A6A5US55"/>
<dbReference type="Pfam" id="PF00069">
    <property type="entry name" value="Pkinase"/>
    <property type="match status" value="1"/>
</dbReference>
<evidence type="ECO:0000256" key="3">
    <source>
        <dbReference type="ARBA" id="ARBA00012513"/>
    </source>
</evidence>
<name>A0A6A5US55_9PLEO</name>
<comment type="catalytic activity">
    <reaction evidence="8">
        <text>L-threonyl-[protein] + ATP = O-phospho-L-threonyl-[protein] + ADP + H(+)</text>
        <dbReference type="Rhea" id="RHEA:46608"/>
        <dbReference type="Rhea" id="RHEA-COMP:11060"/>
        <dbReference type="Rhea" id="RHEA-COMP:11605"/>
        <dbReference type="ChEBI" id="CHEBI:15378"/>
        <dbReference type="ChEBI" id="CHEBI:30013"/>
        <dbReference type="ChEBI" id="CHEBI:30616"/>
        <dbReference type="ChEBI" id="CHEBI:61977"/>
        <dbReference type="ChEBI" id="CHEBI:456216"/>
        <dbReference type="EC" id="2.7.11.1"/>
    </reaction>
</comment>
<sequence length="244" mass="27792">DLIAFLALVHRPSLDIVFAKWDAYQTSLGHGATGQVDQSSLNLRANLAFKRAKEIRRSRNISDEFRVLISEVLTLTQPSTRYHPQIITLEAVSWEFHPETGYAWPVLLFEKAHHGDLLSFLQPSKGQVLSFKERLRLCKDVALALISLHRFAIIHGDVTPKNILVFEDHGVYHAKLADFGYAAAMVRGEPIDLARTWPWNAPEIGYTWSFEFDEARRTDIYSFGVVCLWACFSPSMNRETCLSQ</sequence>
<keyword evidence="11" id="KW-0418">Kinase</keyword>
<evidence type="ECO:0000313" key="11">
    <source>
        <dbReference type="EMBL" id="KAF1963917.1"/>
    </source>
</evidence>
<dbReference type="PANTHER" id="PTHR44329">
    <property type="entry name" value="SERINE/THREONINE-PROTEIN KINASE TNNI3K-RELATED"/>
    <property type="match status" value="1"/>
</dbReference>
<comment type="function">
    <text evidence="1">Component of the EKC/KEOPS complex that is required for the formation of a threonylcarbamoyl group on adenosine at position 37 (t(6)A37) in tRNAs that read codons beginning with adenine. The complex is probably involved in the transfer of the threonylcarbamoyl moiety of threonylcarbamoyl-AMP (TC-AMP) to the N6 group of A37. BUD32 has ATPase activity in the context of the EKC/KEOPS complex and likely plays a supporting role to the catalytic subunit KAE1. The EKC/KEOPS complex also promotes both telomere uncapping and telomere elongation. The complex is required for efficient recruitment of transcriptional coactivators.</text>
</comment>
<dbReference type="SUPFAM" id="SSF56112">
    <property type="entry name" value="Protein kinase-like (PK-like)"/>
    <property type="match status" value="1"/>
</dbReference>
<evidence type="ECO:0000256" key="5">
    <source>
        <dbReference type="ARBA" id="ARBA00019973"/>
    </source>
</evidence>
<accession>A0A6A5US55</accession>
<evidence type="ECO:0000256" key="8">
    <source>
        <dbReference type="ARBA" id="ARBA00047899"/>
    </source>
</evidence>
<dbReference type="GO" id="GO:0005524">
    <property type="term" value="F:ATP binding"/>
    <property type="evidence" value="ECO:0007669"/>
    <property type="project" value="InterPro"/>
</dbReference>
<dbReference type="Proteomes" id="UP000800036">
    <property type="component" value="Unassembled WGS sequence"/>
</dbReference>
<dbReference type="PROSITE" id="PS50011">
    <property type="entry name" value="PROTEIN_KINASE_DOM"/>
    <property type="match status" value="1"/>
</dbReference>
<dbReference type="OrthoDB" id="626167at2759"/>
<feature type="non-terminal residue" evidence="11">
    <location>
        <position position="1"/>
    </location>
</feature>
<feature type="domain" description="Protein kinase" evidence="10">
    <location>
        <begin position="22"/>
        <end position="244"/>
    </location>
</feature>
<evidence type="ECO:0000256" key="1">
    <source>
        <dbReference type="ARBA" id="ARBA00003747"/>
    </source>
</evidence>
<dbReference type="InterPro" id="IPR008266">
    <property type="entry name" value="Tyr_kinase_AS"/>
</dbReference>
<reference evidence="11" key="1">
    <citation type="journal article" date="2020" name="Stud. Mycol.">
        <title>101 Dothideomycetes genomes: a test case for predicting lifestyles and emergence of pathogens.</title>
        <authorList>
            <person name="Haridas S."/>
            <person name="Albert R."/>
            <person name="Binder M."/>
            <person name="Bloem J."/>
            <person name="Labutti K."/>
            <person name="Salamov A."/>
            <person name="Andreopoulos B."/>
            <person name="Baker S."/>
            <person name="Barry K."/>
            <person name="Bills G."/>
            <person name="Bluhm B."/>
            <person name="Cannon C."/>
            <person name="Castanera R."/>
            <person name="Culley D."/>
            <person name="Daum C."/>
            <person name="Ezra D."/>
            <person name="Gonzalez J."/>
            <person name="Henrissat B."/>
            <person name="Kuo A."/>
            <person name="Liang C."/>
            <person name="Lipzen A."/>
            <person name="Lutzoni F."/>
            <person name="Magnuson J."/>
            <person name="Mondo S."/>
            <person name="Nolan M."/>
            <person name="Ohm R."/>
            <person name="Pangilinan J."/>
            <person name="Park H.-J."/>
            <person name="Ramirez L."/>
            <person name="Alfaro M."/>
            <person name="Sun H."/>
            <person name="Tritt A."/>
            <person name="Yoshinaga Y."/>
            <person name="Zwiers L.-H."/>
            <person name="Turgeon B."/>
            <person name="Goodwin S."/>
            <person name="Spatafora J."/>
            <person name="Crous P."/>
            <person name="Grigoriev I."/>
        </authorList>
    </citation>
    <scope>NUCLEOTIDE SEQUENCE</scope>
    <source>
        <strain evidence="11">CBS 107.79</strain>
    </source>
</reference>
<dbReference type="InterPro" id="IPR051681">
    <property type="entry name" value="Ser/Thr_Kinases-Pseudokinases"/>
</dbReference>
<gene>
    <name evidence="11" type="ORF">BU23DRAFT_441953</name>
</gene>
<dbReference type="PROSITE" id="PS00109">
    <property type="entry name" value="PROTEIN_KINASE_TYR"/>
    <property type="match status" value="1"/>
</dbReference>
<evidence type="ECO:0000256" key="2">
    <source>
        <dbReference type="ARBA" id="ARBA00011534"/>
    </source>
</evidence>
<dbReference type="EC" id="2.7.11.1" evidence="3"/>
<keyword evidence="11" id="KW-0808">Transferase</keyword>
<evidence type="ECO:0000256" key="4">
    <source>
        <dbReference type="ARBA" id="ARBA00013948"/>
    </source>
</evidence>
<feature type="non-terminal residue" evidence="11">
    <location>
        <position position="244"/>
    </location>
</feature>
<protein>
    <recommendedName>
        <fullName evidence="5">EKC/KEOPS complex subunit BUD32</fullName>
        <ecNumber evidence="3">2.7.11.1</ecNumber>
    </recommendedName>
    <alternativeName>
        <fullName evidence="6 7">Atypical Serine/threonine protein kinase BUD32</fullName>
    </alternativeName>
    <alternativeName>
        <fullName evidence="4">EKC/KEOPS complex subunit bud32</fullName>
    </alternativeName>
</protein>
<dbReference type="GO" id="GO:0004674">
    <property type="term" value="F:protein serine/threonine kinase activity"/>
    <property type="evidence" value="ECO:0007669"/>
    <property type="project" value="UniProtKB-EC"/>
</dbReference>
<comment type="subunit">
    <text evidence="2">Component of the EKC/KEOPS complex composed of at least BUD32, CGI121, GON7, KAE1 and PCC1; the whole complex dimerizes.</text>
</comment>
<evidence type="ECO:0000256" key="9">
    <source>
        <dbReference type="ARBA" id="ARBA00048679"/>
    </source>
</evidence>
<evidence type="ECO:0000313" key="12">
    <source>
        <dbReference type="Proteomes" id="UP000800036"/>
    </source>
</evidence>
<comment type="catalytic activity">
    <reaction evidence="9">
        <text>L-seryl-[protein] + ATP = O-phospho-L-seryl-[protein] + ADP + H(+)</text>
        <dbReference type="Rhea" id="RHEA:17989"/>
        <dbReference type="Rhea" id="RHEA-COMP:9863"/>
        <dbReference type="Rhea" id="RHEA-COMP:11604"/>
        <dbReference type="ChEBI" id="CHEBI:15378"/>
        <dbReference type="ChEBI" id="CHEBI:29999"/>
        <dbReference type="ChEBI" id="CHEBI:30616"/>
        <dbReference type="ChEBI" id="CHEBI:83421"/>
        <dbReference type="ChEBI" id="CHEBI:456216"/>
        <dbReference type="EC" id="2.7.11.1"/>
    </reaction>
</comment>
<keyword evidence="12" id="KW-1185">Reference proteome</keyword>
<dbReference type="InterPro" id="IPR000719">
    <property type="entry name" value="Prot_kinase_dom"/>
</dbReference>
<evidence type="ECO:0000256" key="6">
    <source>
        <dbReference type="ARBA" id="ARBA00030980"/>
    </source>
</evidence>
<dbReference type="Gene3D" id="1.10.510.10">
    <property type="entry name" value="Transferase(Phosphotransferase) domain 1"/>
    <property type="match status" value="1"/>
</dbReference>
<dbReference type="InterPro" id="IPR011009">
    <property type="entry name" value="Kinase-like_dom_sf"/>
</dbReference>
<evidence type="ECO:0000259" key="10">
    <source>
        <dbReference type="PROSITE" id="PS50011"/>
    </source>
</evidence>
<evidence type="ECO:0000256" key="7">
    <source>
        <dbReference type="ARBA" id="ARBA00033194"/>
    </source>
</evidence>